<dbReference type="Proteomes" id="UP000248889">
    <property type="component" value="Unassembled WGS sequence"/>
</dbReference>
<dbReference type="AlphaFoldDB" id="A0A2X0J1H1"/>
<organism evidence="1 2">
    <name type="scientific">Streptacidiphilus pinicola</name>
    <dbReference type="NCBI Taxonomy" id="2219663"/>
    <lineage>
        <taxon>Bacteria</taxon>
        <taxon>Bacillati</taxon>
        <taxon>Actinomycetota</taxon>
        <taxon>Actinomycetes</taxon>
        <taxon>Kitasatosporales</taxon>
        <taxon>Streptomycetaceae</taxon>
        <taxon>Streptacidiphilus</taxon>
    </lineage>
</organism>
<comment type="caution">
    <text evidence="1">The sequence shown here is derived from an EMBL/GenBank/DDBJ whole genome shotgun (WGS) entry which is preliminary data.</text>
</comment>
<gene>
    <name evidence="1" type="ORF">DN069_34155</name>
</gene>
<dbReference type="EMBL" id="QKYN01000173">
    <property type="protein sequence ID" value="RAG81198.1"/>
    <property type="molecule type" value="Genomic_DNA"/>
</dbReference>
<name>A0A2X0J1H1_9ACTN</name>
<evidence type="ECO:0000313" key="2">
    <source>
        <dbReference type="Proteomes" id="UP000248889"/>
    </source>
</evidence>
<sequence>MSTTPTVNGQVIGRAHYATRALLGPVLDRTATTFDESLVLNSLAGDAEGVDRAELLGLLAGNLKISEAEVAGIVDELAASALLEAGDDSRLRLTDAGRARNHEIRSTIAAITQRIYADIPAEDLATTGRVLTLLTARADAELAALR</sequence>
<protein>
    <submittedName>
        <fullName evidence="1">MarR family transcriptional regulator</fullName>
    </submittedName>
</protein>
<proteinExistence type="predicted"/>
<accession>A0A2X0J1H1</accession>
<reference evidence="1 2" key="1">
    <citation type="submission" date="2018-06" db="EMBL/GenBank/DDBJ databases">
        <title>Streptacidiphilus pinicola sp. nov., isolated from pine grove soil.</title>
        <authorList>
            <person name="Roh S.G."/>
            <person name="Park S."/>
            <person name="Kim M.-K."/>
            <person name="Yun B.-R."/>
            <person name="Park J."/>
            <person name="Kim M.J."/>
            <person name="Kim Y.S."/>
            <person name="Kim S.B."/>
        </authorList>
    </citation>
    <scope>NUCLEOTIDE SEQUENCE [LARGE SCALE GENOMIC DNA]</scope>
    <source>
        <strain evidence="1 2">MMS16-CNU450</strain>
    </source>
</reference>
<dbReference type="InterPro" id="IPR036390">
    <property type="entry name" value="WH_DNA-bd_sf"/>
</dbReference>
<dbReference type="SUPFAM" id="SSF46785">
    <property type="entry name" value="Winged helix' DNA-binding domain"/>
    <property type="match status" value="1"/>
</dbReference>
<dbReference type="Gene3D" id="1.10.10.10">
    <property type="entry name" value="Winged helix-like DNA-binding domain superfamily/Winged helix DNA-binding domain"/>
    <property type="match status" value="1"/>
</dbReference>
<dbReference type="OrthoDB" id="3873397at2"/>
<dbReference type="RefSeq" id="WP_111507127.1">
    <property type="nucleotide sequence ID" value="NZ_QKYN01000173.1"/>
</dbReference>
<dbReference type="InterPro" id="IPR036388">
    <property type="entry name" value="WH-like_DNA-bd_sf"/>
</dbReference>
<evidence type="ECO:0000313" key="1">
    <source>
        <dbReference type="EMBL" id="RAG81198.1"/>
    </source>
</evidence>
<keyword evidence="2" id="KW-1185">Reference proteome</keyword>